<evidence type="ECO:0000313" key="2">
    <source>
        <dbReference type="Proteomes" id="UP000601768"/>
    </source>
</evidence>
<proteinExistence type="predicted"/>
<reference evidence="1" key="2">
    <citation type="submission" date="2020-08" db="EMBL/GenBank/DDBJ databases">
        <authorList>
            <person name="Lai Q."/>
        </authorList>
    </citation>
    <scope>NUCLEOTIDE SEQUENCE</scope>
    <source>
        <strain evidence="1">S27-2</strain>
    </source>
</reference>
<dbReference type="EMBL" id="JACNEP010000003">
    <property type="protein sequence ID" value="MBC3765282.1"/>
    <property type="molecule type" value="Genomic_DNA"/>
</dbReference>
<dbReference type="AlphaFoldDB" id="A0A8J6IT59"/>
<gene>
    <name evidence="1" type="ORF">H8B19_05305</name>
</gene>
<reference evidence="1" key="1">
    <citation type="journal article" date="2018" name="Int. J. Syst. Evol. Microbiol.">
        <title>Neptunicella marina gen. nov., sp. nov., isolated from surface seawater.</title>
        <authorList>
            <person name="Liu X."/>
            <person name="Lai Q."/>
            <person name="Du Y."/>
            <person name="Zhang X."/>
            <person name="Liu Z."/>
            <person name="Sun F."/>
            <person name="Shao Z."/>
        </authorList>
    </citation>
    <scope>NUCLEOTIDE SEQUENCE</scope>
    <source>
        <strain evidence="1">S27-2</strain>
    </source>
</reference>
<name>A0A8J6IT59_9ALTE</name>
<keyword evidence="2" id="KW-1185">Reference proteome</keyword>
<comment type="caution">
    <text evidence="1">The sequence shown here is derived from an EMBL/GenBank/DDBJ whole genome shotgun (WGS) entry which is preliminary data.</text>
</comment>
<sequence length="118" mass="13366">MKYLSSLLSRFGQVMTATDLVIKLSLLKAIVFFLLCGVNASASSGLTPLPSSARLTLSYAALHTQFVNNLEIIYVTYQEYWPDMLQYLVFSFKHNVNYQQYCQADISALNKYSCSIEQ</sequence>
<accession>A0A8J6IT59</accession>
<organism evidence="1 2">
    <name type="scientific">Neptunicella marina</name>
    <dbReference type="NCBI Taxonomy" id="2125989"/>
    <lineage>
        <taxon>Bacteria</taxon>
        <taxon>Pseudomonadati</taxon>
        <taxon>Pseudomonadota</taxon>
        <taxon>Gammaproteobacteria</taxon>
        <taxon>Alteromonadales</taxon>
        <taxon>Alteromonadaceae</taxon>
        <taxon>Neptunicella</taxon>
    </lineage>
</organism>
<protein>
    <submittedName>
        <fullName evidence="1">Uncharacterized protein</fullName>
    </submittedName>
</protein>
<evidence type="ECO:0000313" key="1">
    <source>
        <dbReference type="EMBL" id="MBC3765282.1"/>
    </source>
</evidence>
<dbReference type="Proteomes" id="UP000601768">
    <property type="component" value="Unassembled WGS sequence"/>
</dbReference>
<dbReference type="RefSeq" id="WP_186505757.1">
    <property type="nucleotide sequence ID" value="NZ_JACNEP010000003.1"/>
</dbReference>